<feature type="non-terminal residue" evidence="2">
    <location>
        <position position="1"/>
    </location>
</feature>
<dbReference type="OMA" id="NEWAANN"/>
<keyword evidence="1" id="KW-0472">Membrane</keyword>
<sequence length="123" mass="13682">LGSSSKDGWRAAIDAWVGFYSAVDWREPWLRALLAAHACLFIVVLLTRRDERTQGVLFCACAAIVFMAERINALAAAKWETFATQNYFDPRGRFTSVVLSTPLVVATLVILVNLLLIMTSMMV</sequence>
<name>A4RXH3_OSTLU</name>
<feature type="transmembrane region" description="Helical" evidence="1">
    <location>
        <begin position="29"/>
        <end position="48"/>
    </location>
</feature>
<gene>
    <name evidence="2" type="ORF">OSTLU_8406</name>
</gene>
<dbReference type="Gramene" id="ABO96044">
    <property type="protein sequence ID" value="ABO96044"/>
    <property type="gene ID" value="OSTLU_8406"/>
</dbReference>
<evidence type="ECO:0000313" key="3">
    <source>
        <dbReference type="Proteomes" id="UP000001568"/>
    </source>
</evidence>
<dbReference type="GO" id="GO:0052543">
    <property type="term" value="P:callose deposition in cell wall"/>
    <property type="evidence" value="ECO:0007669"/>
    <property type="project" value="EnsemblPlants"/>
</dbReference>
<dbReference type="GO" id="GO:0009846">
    <property type="term" value="P:pollen germination"/>
    <property type="evidence" value="ECO:0007669"/>
    <property type="project" value="EnsemblPlants"/>
</dbReference>
<keyword evidence="1" id="KW-1133">Transmembrane helix</keyword>
<keyword evidence="1" id="KW-0812">Transmembrane</keyword>
<dbReference type="KEGG" id="olu:OSTLU_8406"/>
<evidence type="ECO:0000313" key="2">
    <source>
        <dbReference type="EMBL" id="ABO96044.1"/>
    </source>
</evidence>
<accession>A4RXH3</accession>
<keyword evidence="3" id="KW-1185">Reference proteome</keyword>
<dbReference type="Pfam" id="PF14770">
    <property type="entry name" value="TMEM18"/>
    <property type="match status" value="1"/>
</dbReference>
<dbReference type="AlphaFoldDB" id="A4RXH3"/>
<dbReference type="eggNOG" id="ENOG502RZ4T">
    <property type="taxonomic scope" value="Eukaryota"/>
</dbReference>
<dbReference type="HOGENOM" id="CLU_101161_0_1_1"/>
<feature type="non-terminal residue" evidence="2">
    <location>
        <position position="123"/>
    </location>
</feature>
<dbReference type="GO" id="GO:0009860">
    <property type="term" value="P:pollen tube growth"/>
    <property type="evidence" value="ECO:0007669"/>
    <property type="project" value="EnsemblPlants"/>
</dbReference>
<dbReference type="GO" id="GO:0005640">
    <property type="term" value="C:nuclear outer membrane"/>
    <property type="evidence" value="ECO:0007669"/>
    <property type="project" value="EnsemblPlants"/>
</dbReference>
<proteinExistence type="predicted"/>
<dbReference type="RefSeq" id="XP_001417751.1">
    <property type="nucleotide sequence ID" value="XM_001417714.1"/>
</dbReference>
<evidence type="ECO:0000256" key="1">
    <source>
        <dbReference type="SAM" id="Phobius"/>
    </source>
</evidence>
<feature type="transmembrane region" description="Helical" evidence="1">
    <location>
        <begin position="97"/>
        <end position="117"/>
    </location>
</feature>
<dbReference type="InterPro" id="IPR026721">
    <property type="entry name" value="TMEM18"/>
</dbReference>
<reference evidence="2 3" key="1">
    <citation type="journal article" date="2007" name="Proc. Natl. Acad. Sci. U.S.A.">
        <title>The tiny eukaryote Ostreococcus provides genomic insights into the paradox of plankton speciation.</title>
        <authorList>
            <person name="Palenik B."/>
            <person name="Grimwood J."/>
            <person name="Aerts A."/>
            <person name="Rouze P."/>
            <person name="Salamov A."/>
            <person name="Putnam N."/>
            <person name="Dupont C."/>
            <person name="Jorgensen R."/>
            <person name="Derelle E."/>
            <person name="Rombauts S."/>
            <person name="Zhou K."/>
            <person name="Otillar R."/>
            <person name="Merchant S.S."/>
            <person name="Podell S."/>
            <person name="Gaasterland T."/>
            <person name="Napoli C."/>
            <person name="Gendler K."/>
            <person name="Manuell A."/>
            <person name="Tai V."/>
            <person name="Vallon O."/>
            <person name="Piganeau G."/>
            <person name="Jancek S."/>
            <person name="Heijde M."/>
            <person name="Jabbari K."/>
            <person name="Bowler C."/>
            <person name="Lohr M."/>
            <person name="Robbens S."/>
            <person name="Werner G."/>
            <person name="Dubchak I."/>
            <person name="Pazour G.J."/>
            <person name="Ren Q."/>
            <person name="Paulsen I."/>
            <person name="Delwiche C."/>
            <person name="Schmutz J."/>
            <person name="Rokhsar D."/>
            <person name="Van de Peer Y."/>
            <person name="Moreau H."/>
            <person name="Grigoriev I.V."/>
        </authorList>
    </citation>
    <scope>NUCLEOTIDE SEQUENCE [LARGE SCALE GENOMIC DNA]</scope>
    <source>
        <strain evidence="2 3">CCE9901</strain>
    </source>
</reference>
<feature type="transmembrane region" description="Helical" evidence="1">
    <location>
        <begin position="55"/>
        <end position="77"/>
    </location>
</feature>
<protein>
    <submittedName>
        <fullName evidence="2">Uncharacterized protein</fullName>
    </submittedName>
</protein>
<organism evidence="2 3">
    <name type="scientific">Ostreococcus lucimarinus (strain CCE9901)</name>
    <dbReference type="NCBI Taxonomy" id="436017"/>
    <lineage>
        <taxon>Eukaryota</taxon>
        <taxon>Viridiplantae</taxon>
        <taxon>Chlorophyta</taxon>
        <taxon>Mamiellophyceae</taxon>
        <taxon>Mamiellales</taxon>
        <taxon>Bathycoccaceae</taxon>
        <taxon>Ostreococcus</taxon>
    </lineage>
</organism>
<dbReference type="EMBL" id="CP000585">
    <property type="protein sequence ID" value="ABO96044.1"/>
    <property type="molecule type" value="Genomic_DNA"/>
</dbReference>
<dbReference type="OrthoDB" id="497365at2759"/>
<dbReference type="Proteomes" id="UP000001568">
    <property type="component" value="Chromosome 5"/>
</dbReference>
<dbReference type="GeneID" id="5001824"/>